<evidence type="ECO:0000313" key="3">
    <source>
        <dbReference type="Proteomes" id="UP001162834"/>
    </source>
</evidence>
<feature type="transmembrane region" description="Helical" evidence="1">
    <location>
        <begin position="76"/>
        <end position="96"/>
    </location>
</feature>
<feature type="transmembrane region" description="Helical" evidence="1">
    <location>
        <begin position="200"/>
        <end position="218"/>
    </location>
</feature>
<dbReference type="AlphaFoldDB" id="A0A9E6XWE1"/>
<name>A0A9E6XWE1_9ACTN</name>
<feature type="transmembrane region" description="Helical" evidence="1">
    <location>
        <begin position="155"/>
        <end position="179"/>
    </location>
</feature>
<dbReference type="EMBL" id="CP087164">
    <property type="protein sequence ID" value="UGS35645.1"/>
    <property type="molecule type" value="Genomic_DNA"/>
</dbReference>
<dbReference type="KEGG" id="sbae:DSM104329_02040"/>
<keyword evidence="3" id="KW-1185">Reference proteome</keyword>
<keyword evidence="1" id="KW-1133">Transmembrane helix</keyword>
<proteinExistence type="predicted"/>
<dbReference type="Pfam" id="PF11139">
    <property type="entry name" value="SfLAP"/>
    <property type="match status" value="1"/>
</dbReference>
<evidence type="ECO:0000313" key="2">
    <source>
        <dbReference type="EMBL" id="UGS35645.1"/>
    </source>
</evidence>
<evidence type="ECO:0000256" key="1">
    <source>
        <dbReference type="SAM" id="Phobius"/>
    </source>
</evidence>
<keyword evidence="1" id="KW-0812">Transmembrane</keyword>
<keyword evidence="1" id="KW-0472">Membrane</keyword>
<dbReference type="Proteomes" id="UP001162834">
    <property type="component" value="Chromosome"/>
</dbReference>
<dbReference type="RefSeq" id="WP_259315328.1">
    <property type="nucleotide sequence ID" value="NZ_CP087164.1"/>
</dbReference>
<gene>
    <name evidence="2" type="ORF">DSM104329_02040</name>
</gene>
<feature type="transmembrane region" description="Helical" evidence="1">
    <location>
        <begin position="12"/>
        <end position="31"/>
    </location>
</feature>
<evidence type="ECO:0008006" key="4">
    <source>
        <dbReference type="Google" id="ProtNLM"/>
    </source>
</evidence>
<sequence length="223" mass="23146">MGWTDTELVLVALAAMVSPTTLSFSVFALVLGDRPLRTGAWFYLGAFGATLAVGIVAAFVIGDAAASSEPSTPKTWVAIVDIVAAVLLVAYVIKVLRRPVNQARMNGMIEQIGKVASSPAIAIVGAGATLANPGGFIPIALKTISETDPSATEYIAQWVGFTVVALLPLALALVMLAVVPNTAKRTLESFRGWLERHARTVAAIIVLLLAAALLRNGIAGLTG</sequence>
<feature type="transmembrane region" description="Helical" evidence="1">
    <location>
        <begin position="116"/>
        <end position="135"/>
    </location>
</feature>
<reference evidence="2" key="1">
    <citation type="journal article" date="2022" name="Int. J. Syst. Evol. Microbiol.">
        <title>Pseudomonas aegrilactucae sp. nov. and Pseudomonas morbosilactucae sp. nov., pathogens causing bacterial rot of lettuce in Japan.</title>
        <authorList>
            <person name="Sawada H."/>
            <person name="Fujikawa T."/>
            <person name="Satou M."/>
        </authorList>
    </citation>
    <scope>NUCLEOTIDE SEQUENCE</scope>
    <source>
        <strain evidence="2">0166_1</strain>
    </source>
</reference>
<protein>
    <recommendedName>
        <fullName evidence="4">GAP family protein</fullName>
    </recommendedName>
</protein>
<feature type="transmembrane region" description="Helical" evidence="1">
    <location>
        <begin position="40"/>
        <end position="61"/>
    </location>
</feature>
<accession>A0A9E6XWE1</accession>
<dbReference type="InterPro" id="IPR021315">
    <property type="entry name" value="Gap/Sap"/>
</dbReference>
<organism evidence="2 3">
    <name type="scientific">Capillimicrobium parvum</name>
    <dbReference type="NCBI Taxonomy" id="2884022"/>
    <lineage>
        <taxon>Bacteria</taxon>
        <taxon>Bacillati</taxon>
        <taxon>Actinomycetota</taxon>
        <taxon>Thermoleophilia</taxon>
        <taxon>Solirubrobacterales</taxon>
        <taxon>Capillimicrobiaceae</taxon>
        <taxon>Capillimicrobium</taxon>
    </lineage>
</organism>